<organism evidence="2 3">
    <name type="scientific">Mucilaginibacter roseus</name>
    <dbReference type="NCBI Taxonomy" id="1528868"/>
    <lineage>
        <taxon>Bacteria</taxon>
        <taxon>Pseudomonadati</taxon>
        <taxon>Bacteroidota</taxon>
        <taxon>Sphingobacteriia</taxon>
        <taxon>Sphingobacteriales</taxon>
        <taxon>Sphingobacteriaceae</taxon>
        <taxon>Mucilaginibacter</taxon>
    </lineage>
</organism>
<keyword evidence="1" id="KW-0472">Membrane</keyword>
<dbReference type="Proteomes" id="UP001199919">
    <property type="component" value="Unassembled WGS sequence"/>
</dbReference>
<keyword evidence="1" id="KW-0812">Transmembrane</keyword>
<feature type="transmembrane region" description="Helical" evidence="1">
    <location>
        <begin position="135"/>
        <end position="154"/>
    </location>
</feature>
<comment type="caution">
    <text evidence="2">The sequence shown here is derived from an EMBL/GenBank/DDBJ whole genome shotgun (WGS) entry which is preliminary data.</text>
</comment>
<keyword evidence="1" id="KW-1133">Transmembrane helix</keyword>
<dbReference type="EMBL" id="JAJPWV010000001">
    <property type="protein sequence ID" value="MCD8739244.1"/>
    <property type="molecule type" value="Genomic_DNA"/>
</dbReference>
<evidence type="ECO:0000313" key="3">
    <source>
        <dbReference type="Proteomes" id="UP001199919"/>
    </source>
</evidence>
<protein>
    <submittedName>
        <fullName evidence="2">Uncharacterized protein</fullName>
    </submittedName>
</protein>
<accession>A0ABS8TZZ3</accession>
<keyword evidence="3" id="KW-1185">Reference proteome</keyword>
<evidence type="ECO:0000256" key="1">
    <source>
        <dbReference type="SAM" id="Phobius"/>
    </source>
</evidence>
<gene>
    <name evidence="2" type="ORF">LT679_01410</name>
</gene>
<name>A0ABS8TZZ3_9SPHI</name>
<reference evidence="2 3" key="1">
    <citation type="submission" date="2021-12" db="EMBL/GenBank/DDBJ databases">
        <title>Mucilaginibacter roseus genome.</title>
        <authorList>
            <person name="Ferreira J.R."/>
            <person name="Newman J.D."/>
        </authorList>
    </citation>
    <scope>NUCLEOTIDE SEQUENCE [LARGE SCALE GENOMIC DNA]</scope>
    <source>
        <strain evidence="2 3">LMG 28454</strain>
    </source>
</reference>
<proteinExistence type="predicted"/>
<evidence type="ECO:0000313" key="2">
    <source>
        <dbReference type="EMBL" id="MCD8739244.1"/>
    </source>
</evidence>
<dbReference type="RefSeq" id="WP_232175113.1">
    <property type="nucleotide sequence ID" value="NZ_JAJPWV010000001.1"/>
</dbReference>
<sequence length="157" mass="17759">MTDLNEYECEMLDVMLESFGVPDSLTRRQILSLFDQDEAAAFAMVQALIREDLVVVSGSHGEFELPEKLILKPKGEKFLKEGGFTRRYHLEQQRPNEVGGTLAKLQQQNMRLQNEKLANQSQVIDLTKKLQSLKIGLYICLALIIIAFLIGYVVGSK</sequence>